<organism evidence="13 14">
    <name type="scientific">Puccinia sorghi</name>
    <dbReference type="NCBI Taxonomy" id="27349"/>
    <lineage>
        <taxon>Eukaryota</taxon>
        <taxon>Fungi</taxon>
        <taxon>Dikarya</taxon>
        <taxon>Basidiomycota</taxon>
        <taxon>Pucciniomycotina</taxon>
        <taxon>Pucciniomycetes</taxon>
        <taxon>Pucciniales</taxon>
        <taxon>Pucciniaceae</taxon>
        <taxon>Puccinia</taxon>
    </lineage>
</organism>
<reference evidence="13 14" key="1">
    <citation type="submission" date="2015-08" db="EMBL/GenBank/DDBJ databases">
        <title>Next Generation Sequencing and Analysis of the Genome of Puccinia sorghi L Schw, the Causal Agent of Maize Common Rust.</title>
        <authorList>
            <person name="Rochi L."/>
            <person name="Burguener G."/>
            <person name="Darino M."/>
            <person name="Turjanski A."/>
            <person name="Kreff E."/>
            <person name="Dieguez M.J."/>
            <person name="Sacco F."/>
        </authorList>
    </citation>
    <scope>NUCLEOTIDE SEQUENCE [LARGE SCALE GENOMIC DNA]</scope>
    <source>
        <strain evidence="13 14">RO10H11247</strain>
    </source>
</reference>
<evidence type="ECO:0000256" key="8">
    <source>
        <dbReference type="ARBA" id="ARBA00023136"/>
    </source>
</evidence>
<dbReference type="EMBL" id="LAVV01007128">
    <property type="protein sequence ID" value="KNZ57014.1"/>
    <property type="molecule type" value="Genomic_DNA"/>
</dbReference>
<dbReference type="PANTHER" id="PTHR13046:SF0">
    <property type="entry name" value="CAAX PRENYL PROTEASE 2"/>
    <property type="match status" value="1"/>
</dbReference>
<dbReference type="OrthoDB" id="271604at2759"/>
<dbReference type="InterPro" id="IPR003675">
    <property type="entry name" value="Rce1/LyrA-like_dom"/>
</dbReference>
<keyword evidence="7 11" id="KW-1133">Transmembrane helix</keyword>
<feature type="transmembrane region" description="Helical" evidence="11">
    <location>
        <begin position="293"/>
        <end position="312"/>
    </location>
</feature>
<keyword evidence="4 11" id="KW-0812">Transmembrane</keyword>
<comment type="subcellular location">
    <subcellularLocation>
        <location evidence="1">Endoplasmic reticulum membrane</location>
        <topology evidence="1">Multi-pass membrane protein</topology>
    </subcellularLocation>
</comment>
<dbReference type="InterPro" id="IPR039731">
    <property type="entry name" value="Rce1"/>
</dbReference>
<evidence type="ECO:0000256" key="9">
    <source>
        <dbReference type="ARBA" id="ARBA00047280"/>
    </source>
</evidence>
<evidence type="ECO:0000256" key="5">
    <source>
        <dbReference type="ARBA" id="ARBA00022801"/>
    </source>
</evidence>
<comment type="catalytic activity">
    <reaction evidence="9">
        <text>Hydrolyzes the peptide bond -P2-(S-farnesyl or geranylgeranyl)C-P1'-P2'-P3'-COOH where P1' and P2' are amino acids with aliphatic sidechains and P3' is any C-terminal residue.</text>
        <dbReference type="EC" id="3.4.26.1"/>
    </reaction>
</comment>
<name>A0A0L6V8H6_9BASI</name>
<keyword evidence="3" id="KW-0645">Protease</keyword>
<dbReference type="VEuPathDB" id="FungiDB:VP01_2262g2"/>
<evidence type="ECO:0000259" key="12">
    <source>
        <dbReference type="Pfam" id="PF02517"/>
    </source>
</evidence>
<feature type="transmembrane region" description="Helical" evidence="11">
    <location>
        <begin position="231"/>
        <end position="249"/>
    </location>
</feature>
<proteinExistence type="inferred from homology"/>
<evidence type="ECO:0000313" key="14">
    <source>
        <dbReference type="Proteomes" id="UP000037035"/>
    </source>
</evidence>
<keyword evidence="14" id="KW-1185">Reference proteome</keyword>
<evidence type="ECO:0000256" key="10">
    <source>
        <dbReference type="ARBA" id="ARBA00049729"/>
    </source>
</evidence>
<dbReference type="EC" id="3.4.26.1" evidence="10"/>
<dbReference type="Pfam" id="PF02517">
    <property type="entry name" value="Rce1-like"/>
    <property type="match status" value="1"/>
</dbReference>
<keyword evidence="6" id="KW-0256">Endoplasmic reticulum</keyword>
<evidence type="ECO:0000256" key="1">
    <source>
        <dbReference type="ARBA" id="ARBA00004477"/>
    </source>
</evidence>
<keyword evidence="8 11" id="KW-0472">Membrane</keyword>
<feature type="transmembrane region" description="Helical" evidence="11">
    <location>
        <begin position="55"/>
        <end position="77"/>
    </location>
</feature>
<dbReference type="GO" id="GO:0071586">
    <property type="term" value="P:CAAX-box protein processing"/>
    <property type="evidence" value="ECO:0007669"/>
    <property type="project" value="InterPro"/>
</dbReference>
<feature type="transmembrane region" description="Helical" evidence="11">
    <location>
        <begin position="255"/>
        <end position="273"/>
    </location>
</feature>
<gene>
    <name evidence="13" type="ORF">VP01_2262g2</name>
</gene>
<accession>A0A0L6V8H6</accession>
<evidence type="ECO:0000256" key="6">
    <source>
        <dbReference type="ARBA" id="ARBA00022824"/>
    </source>
</evidence>
<protein>
    <recommendedName>
        <fullName evidence="10">intramembrane prenyl-peptidase Rce1</fullName>
        <ecNumber evidence="10">3.4.26.1</ecNumber>
    </recommendedName>
</protein>
<evidence type="ECO:0000256" key="2">
    <source>
        <dbReference type="ARBA" id="ARBA00006897"/>
    </source>
</evidence>
<dbReference type="GO" id="GO:0004222">
    <property type="term" value="F:metalloendopeptidase activity"/>
    <property type="evidence" value="ECO:0007669"/>
    <property type="project" value="InterPro"/>
</dbReference>
<feature type="transmembrane region" description="Helical" evidence="11">
    <location>
        <begin position="118"/>
        <end position="139"/>
    </location>
</feature>
<evidence type="ECO:0000256" key="4">
    <source>
        <dbReference type="ARBA" id="ARBA00022692"/>
    </source>
</evidence>
<evidence type="ECO:0000256" key="7">
    <source>
        <dbReference type="ARBA" id="ARBA00022989"/>
    </source>
</evidence>
<dbReference type="PANTHER" id="PTHR13046">
    <property type="entry name" value="PROTEASE U48 CAAX PRENYL PROTEASE RCE1"/>
    <property type="match status" value="1"/>
</dbReference>
<feature type="transmembrane region" description="Helical" evidence="11">
    <location>
        <begin position="159"/>
        <end position="181"/>
    </location>
</feature>
<dbReference type="GO" id="GO:0005789">
    <property type="term" value="C:endoplasmic reticulum membrane"/>
    <property type="evidence" value="ECO:0007669"/>
    <property type="project" value="UniProtKB-SubCell"/>
</dbReference>
<evidence type="ECO:0000256" key="3">
    <source>
        <dbReference type="ARBA" id="ARBA00022670"/>
    </source>
</evidence>
<feature type="domain" description="CAAX prenyl protease 2/Lysostaphin resistance protein A-like" evidence="12">
    <location>
        <begin position="154"/>
        <end position="267"/>
    </location>
</feature>
<feature type="transmembrane region" description="Helical" evidence="11">
    <location>
        <begin position="193"/>
        <end position="210"/>
    </location>
</feature>
<comment type="caution">
    <text evidence="13">The sequence shown here is derived from an EMBL/GenBank/DDBJ whole genome shotgun (WGS) entry which is preliminary data.</text>
</comment>
<keyword evidence="5" id="KW-0378">Hydrolase</keyword>
<feature type="transmembrane region" description="Helical" evidence="11">
    <location>
        <begin position="324"/>
        <end position="343"/>
    </location>
</feature>
<dbReference type="AlphaFoldDB" id="A0A0L6V8H6"/>
<dbReference type="STRING" id="27349.A0A0L6V8H6"/>
<dbReference type="Proteomes" id="UP000037035">
    <property type="component" value="Unassembled WGS sequence"/>
</dbReference>
<evidence type="ECO:0000256" key="11">
    <source>
        <dbReference type="SAM" id="Phobius"/>
    </source>
</evidence>
<feature type="transmembrane region" description="Helical" evidence="11">
    <location>
        <begin position="12"/>
        <end position="30"/>
    </location>
</feature>
<evidence type="ECO:0000313" key="13">
    <source>
        <dbReference type="EMBL" id="KNZ57014.1"/>
    </source>
</evidence>
<sequence length="361" mass="40443">MPTHSSLTLPVAHAASAFAACSYVAVLYLFRSTRTYPLQLDPLGRRLDRLHPDILRARLCAVSLSSFASLALVGLLARTCTSSSTTSVSVGESVHQTLLLTGLKTAHIQTPWEYARLWMQPVVLTAILFWGVLYTLWFLEPSSTQVESSFSLDIYLLRALVLGPFCEEVVFRACVLAFHLLVHPANQLSKFHLIFATPLWFGFAHVHGVWETYRSLGATRHALKLATMQTTVQFIYTTIFGWYAAFIYLRTGSVISATLCHSFCNYMGLPPIFEAMQRFPHKRSCQCPPPLPASFFLLFLGVIVLCVCADGLSNLTICFRPLDTLVAIVFHYLIGVFGFAFLVHRWATQPRIFPSSPPFWP</sequence>
<comment type="similarity">
    <text evidence="2">Belongs to the peptidase U48 family.</text>
</comment>